<sequence length="58" mass="6395">MRPETGDHYRLKTILSPVRHVPQTAPENQISKWESDRPSLRAARPGEESPGSTGQNAG</sequence>
<accession>A0A212IVC7</accession>
<dbReference type="AlphaFoldDB" id="A0A212IVC7"/>
<organism evidence="2">
    <name type="scientific">uncultured Desulfovibrio sp</name>
    <dbReference type="NCBI Taxonomy" id="167968"/>
    <lineage>
        <taxon>Bacteria</taxon>
        <taxon>Pseudomonadati</taxon>
        <taxon>Thermodesulfobacteriota</taxon>
        <taxon>Desulfovibrionia</taxon>
        <taxon>Desulfovibrionales</taxon>
        <taxon>Desulfovibrionaceae</taxon>
        <taxon>Desulfovibrio</taxon>
        <taxon>environmental samples</taxon>
    </lineage>
</organism>
<gene>
    <name evidence="2" type="ORF">KM92DES2_10094</name>
</gene>
<dbReference type="EMBL" id="FLUP01000001">
    <property type="protein sequence ID" value="SBV91161.1"/>
    <property type="molecule type" value="Genomic_DNA"/>
</dbReference>
<evidence type="ECO:0000313" key="2">
    <source>
        <dbReference type="EMBL" id="SBV91161.1"/>
    </source>
</evidence>
<reference evidence="2" key="1">
    <citation type="submission" date="2016-04" db="EMBL/GenBank/DDBJ databases">
        <authorList>
            <person name="Evans L.H."/>
            <person name="Alamgir A."/>
            <person name="Owens N."/>
            <person name="Weber N.D."/>
            <person name="Virtaneva K."/>
            <person name="Barbian K."/>
            <person name="Babar A."/>
            <person name="Rosenke K."/>
        </authorList>
    </citation>
    <scope>NUCLEOTIDE SEQUENCE</scope>
    <source>
        <strain evidence="2">92-2</strain>
    </source>
</reference>
<feature type="compositionally biased region" description="Basic and acidic residues" evidence="1">
    <location>
        <begin position="33"/>
        <end position="47"/>
    </location>
</feature>
<evidence type="ECO:0000256" key="1">
    <source>
        <dbReference type="SAM" id="MobiDB-lite"/>
    </source>
</evidence>
<protein>
    <submittedName>
        <fullName evidence="2">Uncharacterized protein</fullName>
    </submittedName>
</protein>
<feature type="compositionally biased region" description="Basic and acidic residues" evidence="1">
    <location>
        <begin position="1"/>
        <end position="10"/>
    </location>
</feature>
<name>A0A212IVC7_9BACT</name>
<feature type="region of interest" description="Disordered" evidence="1">
    <location>
        <begin position="1"/>
        <end position="58"/>
    </location>
</feature>
<proteinExistence type="predicted"/>